<evidence type="ECO:0000313" key="1">
    <source>
        <dbReference type="EMBL" id="ACO61193.1"/>
    </source>
</evidence>
<organism evidence="1 2">
    <name type="scientific">Micromonas commoda (strain RCC299 / NOUM17 / CCMP2709)</name>
    <name type="common">Picoplanktonic green alga</name>
    <dbReference type="NCBI Taxonomy" id="296587"/>
    <lineage>
        <taxon>Eukaryota</taxon>
        <taxon>Viridiplantae</taxon>
        <taxon>Chlorophyta</taxon>
        <taxon>Mamiellophyceae</taxon>
        <taxon>Mamiellales</taxon>
        <taxon>Mamiellaceae</taxon>
        <taxon>Micromonas</taxon>
    </lineage>
</organism>
<accession>C1DZW8</accession>
<dbReference type="InterPro" id="IPR011006">
    <property type="entry name" value="CheY-like_superfamily"/>
</dbReference>
<reference evidence="1 2" key="1">
    <citation type="journal article" date="2009" name="Science">
        <title>Green evolution and dynamic adaptations revealed by genomes of the marine picoeukaryotes Micromonas.</title>
        <authorList>
            <person name="Worden A.Z."/>
            <person name="Lee J.H."/>
            <person name="Mock T."/>
            <person name="Rouze P."/>
            <person name="Simmons M.P."/>
            <person name="Aerts A.L."/>
            <person name="Allen A.E."/>
            <person name="Cuvelier M.L."/>
            <person name="Derelle E."/>
            <person name="Everett M.V."/>
            <person name="Foulon E."/>
            <person name="Grimwood J."/>
            <person name="Gundlach H."/>
            <person name="Henrissat B."/>
            <person name="Napoli C."/>
            <person name="McDonald S.M."/>
            <person name="Parker M.S."/>
            <person name="Rombauts S."/>
            <person name="Salamov A."/>
            <person name="Von Dassow P."/>
            <person name="Badger J.H."/>
            <person name="Coutinho P.M."/>
            <person name="Demir E."/>
            <person name="Dubchak I."/>
            <person name="Gentemann C."/>
            <person name="Eikrem W."/>
            <person name="Gready J.E."/>
            <person name="John U."/>
            <person name="Lanier W."/>
            <person name="Lindquist E.A."/>
            <person name="Lucas S."/>
            <person name="Mayer K.F."/>
            <person name="Moreau H."/>
            <person name="Not F."/>
            <person name="Otillar R."/>
            <person name="Panaud O."/>
            <person name="Pangilinan J."/>
            <person name="Paulsen I."/>
            <person name="Piegu B."/>
            <person name="Poliakov A."/>
            <person name="Robbens S."/>
            <person name="Schmutz J."/>
            <person name="Toulza E."/>
            <person name="Wyss T."/>
            <person name="Zelensky A."/>
            <person name="Zhou K."/>
            <person name="Armbrust E.V."/>
            <person name="Bhattacharya D."/>
            <person name="Goodenough U.W."/>
            <person name="Van de Peer Y."/>
            <person name="Grigoriev I.V."/>
        </authorList>
    </citation>
    <scope>NUCLEOTIDE SEQUENCE [LARGE SCALE GENOMIC DNA]</scope>
    <source>
        <strain evidence="2">RCC299 / NOUM17</strain>
    </source>
</reference>
<evidence type="ECO:0008006" key="3">
    <source>
        <dbReference type="Google" id="ProtNLM"/>
    </source>
</evidence>
<dbReference type="GeneID" id="8240658"/>
<dbReference type="EMBL" id="CP001323">
    <property type="protein sequence ID" value="ACO61193.1"/>
    <property type="molecule type" value="Genomic_DNA"/>
</dbReference>
<dbReference type="OrthoDB" id="498001at2759"/>
<dbReference type="Proteomes" id="UP000002009">
    <property type="component" value="Chromosome 2"/>
</dbReference>
<proteinExistence type="predicted"/>
<dbReference type="RefSeq" id="XP_002499935.1">
    <property type="nucleotide sequence ID" value="XM_002499889.1"/>
</dbReference>
<sequence length="164" mass="18218">MASIGSASIHAVGGIFARSTARVRGTRAVRASYSTSVGPSADAKDYRVLAFEDSYNIKEMLRDARVRYGHFEQRWNSERCIDAIKEFGRVDVLMLDFYLPPVTGLQVLQQVNEAVASGVIQRPKHIIGMSSVGSCNGRLMQEGADAGFVKWDVGMWEGWARDEW</sequence>
<keyword evidence="2" id="KW-1185">Reference proteome</keyword>
<dbReference type="AlphaFoldDB" id="C1DZW8"/>
<dbReference type="OMA" id="PKHIIGM"/>
<gene>
    <name evidence="1" type="ORF">MICPUN_56395</name>
</gene>
<protein>
    <recommendedName>
        <fullName evidence="3">Response regulatory domain-containing protein</fullName>
    </recommendedName>
</protein>
<dbReference type="KEGG" id="mis:MICPUN_56395"/>
<name>C1DZW8_MICCC</name>
<evidence type="ECO:0000313" key="2">
    <source>
        <dbReference type="Proteomes" id="UP000002009"/>
    </source>
</evidence>
<dbReference type="Gene3D" id="3.40.50.2300">
    <property type="match status" value="1"/>
</dbReference>
<dbReference type="SUPFAM" id="SSF52172">
    <property type="entry name" value="CheY-like"/>
    <property type="match status" value="1"/>
</dbReference>
<dbReference type="InParanoid" id="C1DZW8"/>